<feature type="compositionally biased region" description="Basic and acidic residues" evidence="1">
    <location>
        <begin position="89"/>
        <end position="106"/>
    </location>
</feature>
<dbReference type="PANTHER" id="PTHR23092">
    <property type="entry name" value="POLY(A) RNA POLYMERASE"/>
    <property type="match status" value="1"/>
</dbReference>
<dbReference type="EMBL" id="DF933856">
    <property type="protein sequence ID" value="GAM43612.1"/>
    <property type="molecule type" value="Genomic_DNA"/>
</dbReference>
<dbReference type="Proteomes" id="UP000053095">
    <property type="component" value="Unassembled WGS sequence"/>
</dbReference>
<dbReference type="GO" id="GO:0043634">
    <property type="term" value="P:polyadenylation-dependent ncRNA catabolic process"/>
    <property type="evidence" value="ECO:0007669"/>
    <property type="project" value="TreeGrafter"/>
</dbReference>
<feature type="compositionally biased region" description="Low complexity" evidence="1">
    <location>
        <begin position="26"/>
        <end position="42"/>
    </location>
</feature>
<evidence type="ECO:0000313" key="2">
    <source>
        <dbReference type="EMBL" id="GAM43612.1"/>
    </source>
</evidence>
<dbReference type="GO" id="GO:1990817">
    <property type="term" value="F:poly(A) RNA polymerase activity"/>
    <property type="evidence" value="ECO:0007669"/>
    <property type="project" value="InterPro"/>
</dbReference>
<reference evidence="3" key="1">
    <citation type="journal article" date="2015" name="Genome Announc.">
        <title>Draft genome sequence of Talaromyces cellulolyticus strain Y-94, a source of lignocellulosic biomass-degrading enzymes.</title>
        <authorList>
            <person name="Fujii T."/>
            <person name="Koike H."/>
            <person name="Sawayama S."/>
            <person name="Yano S."/>
            <person name="Inoue H."/>
        </authorList>
    </citation>
    <scope>NUCLEOTIDE SEQUENCE [LARGE SCALE GENOMIC DNA]</scope>
    <source>
        <strain evidence="3">Y-94</strain>
    </source>
</reference>
<dbReference type="GO" id="GO:0031499">
    <property type="term" value="C:TRAMP complex"/>
    <property type="evidence" value="ECO:0007669"/>
    <property type="project" value="TreeGrafter"/>
</dbReference>
<gene>
    <name evidence="2" type="ORF">TCE0_060r18560</name>
</gene>
<sequence length="524" mass="59814">MRFRRQTNSLQCLALGEPRWTLLDRPSFSTTTATTPPSGPRRYYSSLKPLTTRSTRYPVIKNSLKKTLEAQRAVNRESVFWKFYVRDDKDEGKPSDKQIDNVSEKKVTKRSKNRSKKRKSKPSQTKTKPEAPIRLPWVVPLKDGHPQQRPWLDLIQPLRQEGDAKSVLSDELLGLMTFLRPTSTEQDAVDYIIDDLSVKLQDIVPSPPELIGSRHAELATTISTVDLMILVDGDRIHNLPKNKPPPITPQMKYNYRKIISQAGDVLKKDIGYRDCQVIPDKSASLFLYHRASGLPVRLFCRSYAPQLEEFIRDSLPELPSLMPLYMVMRVLLESKSLFGWDSRSISANGLFLLVMSFVRQQPEDFASKGLGEQLLALLHTYGKEIDLTRTGISASPAEFFTRASVREHIRSLISKSGTPNPQFPDYLRGQRALIAYKIHSKHKGNKGLANHLAIQDPTNYLVDVGQRSFRTPELQLAFSGWYDDLKLAMERWDEGDRDEETILGQVLRADFGELVRRKKRVVTV</sequence>
<keyword evidence="3" id="KW-1185">Reference proteome</keyword>
<evidence type="ECO:0008006" key="4">
    <source>
        <dbReference type="Google" id="ProtNLM"/>
    </source>
</evidence>
<dbReference type="AlphaFoldDB" id="A0A6V8HQP3"/>
<evidence type="ECO:0000313" key="3">
    <source>
        <dbReference type="Proteomes" id="UP000053095"/>
    </source>
</evidence>
<comment type="caution">
    <text evidence="2">The sequence shown here is derived from an EMBL/GenBank/DDBJ whole genome shotgun (WGS) entry which is preliminary data.</text>
</comment>
<feature type="compositionally biased region" description="Basic residues" evidence="1">
    <location>
        <begin position="107"/>
        <end position="121"/>
    </location>
</feature>
<protein>
    <recommendedName>
        <fullName evidence="4">Polynucleotide adenylyltransferase</fullName>
    </recommendedName>
</protein>
<dbReference type="GO" id="GO:0031123">
    <property type="term" value="P:RNA 3'-end processing"/>
    <property type="evidence" value="ECO:0007669"/>
    <property type="project" value="TreeGrafter"/>
</dbReference>
<dbReference type="PANTHER" id="PTHR23092:SF50">
    <property type="entry name" value="MTF2-LIKE C-TERMINAL DOMAIN-CONTAINING PROTEIN"/>
    <property type="match status" value="1"/>
</dbReference>
<dbReference type="GO" id="GO:0003729">
    <property type="term" value="F:mRNA binding"/>
    <property type="evidence" value="ECO:0007669"/>
    <property type="project" value="TreeGrafter"/>
</dbReference>
<feature type="region of interest" description="Disordered" evidence="1">
    <location>
        <begin position="89"/>
        <end position="133"/>
    </location>
</feature>
<evidence type="ECO:0000256" key="1">
    <source>
        <dbReference type="SAM" id="MobiDB-lite"/>
    </source>
</evidence>
<dbReference type="SUPFAM" id="SSF81631">
    <property type="entry name" value="PAP/OAS1 substrate-binding domain"/>
    <property type="match status" value="1"/>
</dbReference>
<organism evidence="2 3">
    <name type="scientific">Talaromyces pinophilus</name>
    <name type="common">Penicillium pinophilum</name>
    <dbReference type="NCBI Taxonomy" id="128442"/>
    <lineage>
        <taxon>Eukaryota</taxon>
        <taxon>Fungi</taxon>
        <taxon>Dikarya</taxon>
        <taxon>Ascomycota</taxon>
        <taxon>Pezizomycotina</taxon>
        <taxon>Eurotiomycetes</taxon>
        <taxon>Eurotiomycetidae</taxon>
        <taxon>Eurotiales</taxon>
        <taxon>Trichocomaceae</taxon>
        <taxon>Talaromyces</taxon>
        <taxon>Talaromyces sect. Talaromyces</taxon>
    </lineage>
</organism>
<proteinExistence type="predicted"/>
<feature type="region of interest" description="Disordered" evidence="1">
    <location>
        <begin position="26"/>
        <end position="48"/>
    </location>
</feature>
<name>A0A6V8HQP3_TALPI</name>
<dbReference type="Gene3D" id="1.10.1410.10">
    <property type="match status" value="1"/>
</dbReference>
<dbReference type="GO" id="GO:0005730">
    <property type="term" value="C:nucleolus"/>
    <property type="evidence" value="ECO:0007669"/>
    <property type="project" value="TreeGrafter"/>
</dbReference>
<dbReference type="InterPro" id="IPR045862">
    <property type="entry name" value="Trf4-like"/>
</dbReference>
<accession>A0A6V8HQP3</accession>